<comment type="caution">
    <text evidence="2">The sequence shown here is derived from an EMBL/GenBank/DDBJ whole genome shotgun (WGS) entry which is preliminary data.</text>
</comment>
<dbReference type="Proteomes" id="UP000070133">
    <property type="component" value="Unassembled WGS sequence"/>
</dbReference>
<organism evidence="2 3">
    <name type="scientific">Pseudocercospora eumusae</name>
    <dbReference type="NCBI Taxonomy" id="321146"/>
    <lineage>
        <taxon>Eukaryota</taxon>
        <taxon>Fungi</taxon>
        <taxon>Dikarya</taxon>
        <taxon>Ascomycota</taxon>
        <taxon>Pezizomycotina</taxon>
        <taxon>Dothideomycetes</taxon>
        <taxon>Dothideomycetidae</taxon>
        <taxon>Mycosphaerellales</taxon>
        <taxon>Mycosphaerellaceae</taxon>
        <taxon>Pseudocercospora</taxon>
    </lineage>
</organism>
<evidence type="ECO:0000313" key="3">
    <source>
        <dbReference type="Proteomes" id="UP000070133"/>
    </source>
</evidence>
<feature type="region of interest" description="Disordered" evidence="1">
    <location>
        <begin position="439"/>
        <end position="474"/>
    </location>
</feature>
<name>A0A139GUH1_9PEZI</name>
<gene>
    <name evidence="2" type="ORF">AC578_7354</name>
</gene>
<dbReference type="EMBL" id="LFZN01000381">
    <property type="protein sequence ID" value="KXS93821.1"/>
    <property type="molecule type" value="Genomic_DNA"/>
</dbReference>
<accession>A0A139GUH1</accession>
<dbReference type="OrthoDB" id="10375153at2759"/>
<reference evidence="2 3" key="1">
    <citation type="submission" date="2015-07" db="EMBL/GenBank/DDBJ databases">
        <title>Comparative genomics of the Sigatoka disease complex on banana suggests a link between parallel evolutionary changes in Pseudocercospora fijiensis and Pseudocercospora eumusae and increased virulence on the banana host.</title>
        <authorList>
            <person name="Chang T.-C."/>
            <person name="Salvucci A."/>
            <person name="Crous P.W."/>
            <person name="Stergiopoulos I."/>
        </authorList>
    </citation>
    <scope>NUCLEOTIDE SEQUENCE [LARGE SCALE GENOMIC DNA]</scope>
    <source>
        <strain evidence="2 3">CBS 114824</strain>
    </source>
</reference>
<dbReference type="STRING" id="321146.A0A139GUH1"/>
<feature type="compositionally biased region" description="Polar residues" evidence="1">
    <location>
        <begin position="439"/>
        <end position="455"/>
    </location>
</feature>
<feature type="region of interest" description="Disordered" evidence="1">
    <location>
        <begin position="61"/>
        <end position="81"/>
    </location>
</feature>
<keyword evidence="3" id="KW-1185">Reference proteome</keyword>
<proteinExistence type="predicted"/>
<dbReference type="AlphaFoldDB" id="A0A139GUH1"/>
<protein>
    <submittedName>
        <fullName evidence="2">Uncharacterized protein</fullName>
    </submittedName>
</protein>
<evidence type="ECO:0000313" key="2">
    <source>
        <dbReference type="EMBL" id="KXS93821.1"/>
    </source>
</evidence>
<evidence type="ECO:0000256" key="1">
    <source>
        <dbReference type="SAM" id="MobiDB-lite"/>
    </source>
</evidence>
<sequence length="532" mass="59615">MASVQKRPPKSTRSKDAYDMEKRILYDRIFESSYRSAYHTSEILYNELSAAERNAIINEPRVQGPETLSGKGPLPRDTALQRPAGPELAKVLPQARARWAKHVRDHQLRDIDVVFQGTSTECRGLLTIMKDRMSLAGGRPYHAHDYDESTRTMCFSIVIAQSALNGLSPPEMMKDFQMQILDNVGPDLPDGTTEACTTSAEATPDQQNVVAMSAKRRGKQVRFGDPPDPSCYPIPSSEMEQAEWSETHVPFTREYSDHHPTDDDWWLRDLPQRTQMIADWQEKRTPRRLALAFGDDPSTLPPPIAPEVMPGLCDTYAANVPQAKQDERGIQLLRVLFTDFLHCKAKCESAERSYTRRRSTYRRLRAQPLAVANPGVITHLRRSLYLHPFHEFKLLHDTLEKRFHTACREVPSRVVNDKHIKDAALLTEVRKMRPEKALATTSLENHAMTNDSVGEQQEHGPEAPNPPPPQESFVTLSSPDASALGALEAVATANGVQRKIWSPLGLVRQVFHGMLRLPSLFSLGNGGPAAAA</sequence>